<protein>
    <submittedName>
        <fullName evidence="1">Uncharacterized protein</fullName>
    </submittedName>
</protein>
<dbReference type="SUPFAM" id="SSF53067">
    <property type="entry name" value="Actin-like ATPase domain"/>
    <property type="match status" value="2"/>
</dbReference>
<evidence type="ECO:0000313" key="2">
    <source>
        <dbReference type="Proteomes" id="UP000780801"/>
    </source>
</evidence>
<dbReference type="InterPro" id="IPR043129">
    <property type="entry name" value="ATPase_NBD"/>
</dbReference>
<organism evidence="1 2">
    <name type="scientific">Lunasporangiospora selenospora</name>
    <dbReference type="NCBI Taxonomy" id="979761"/>
    <lineage>
        <taxon>Eukaryota</taxon>
        <taxon>Fungi</taxon>
        <taxon>Fungi incertae sedis</taxon>
        <taxon>Mucoromycota</taxon>
        <taxon>Mortierellomycotina</taxon>
        <taxon>Mortierellomycetes</taxon>
        <taxon>Mortierellales</taxon>
        <taxon>Mortierellaceae</taxon>
        <taxon>Lunasporangiospora</taxon>
    </lineage>
</organism>
<dbReference type="CDD" id="cd10229">
    <property type="entry name" value="ASKHA_NBD_HSP70_HSPA12"/>
    <property type="match status" value="1"/>
</dbReference>
<dbReference type="AlphaFoldDB" id="A0A9P6KC81"/>
<accession>A0A9P6KC81</accession>
<dbReference type="EMBL" id="JAABOA010002791">
    <property type="protein sequence ID" value="KAF9579402.1"/>
    <property type="molecule type" value="Genomic_DNA"/>
</dbReference>
<sequence>GCAFAFHKDDTEIEPVSKWPEQKSAYPKVPTLSLYQKCNPEPKLEAWGWSARKMAQSQAISKDDKYFLLSQFKLQLDDTLKSEPLEGGLTALDVIADYLEGLVAYATPEILKTFGKTYTPQQFRFCLTVPAMWSDQAKNLMRRAAIKAKLINKNDHPDRLILVSEPEAAAAYCERNCGRFKLEHKDRFMVCDAGGGTVDLIVYEMDKTTSGRQLSEVVSGHGASCGSIFLDKNAQKLLEEKFGEEAMARIPPNLMTLIVERFSEEIKPFFKGDEDLAMMLPYSGFFDTLKNADEIGIAEGLMTLSVEDLKNKVFEPVVKDVIKLIRLQLDEAKECPSILLVGGFGTSEYLQKRIQEEFRDRVDYVGVPPRPELAVVRGAVYVGVNSTVKTRIARRSYGIGCSREYLFELDEAIMNRVYISPHGLMVGNCCHWFVKKGQKIDVDECVVHEFETTKAWDQGEECPIEDQDFRLTIYLYEGSGEPPEFTDSPGVKELAHIRKENPFRIREKFGAIATSTVKMYFGANEIKATCEIRGKEYSAKLEFLSDL</sequence>
<dbReference type="OrthoDB" id="2963168at2759"/>
<dbReference type="Proteomes" id="UP000780801">
    <property type="component" value="Unassembled WGS sequence"/>
</dbReference>
<feature type="non-terminal residue" evidence="1">
    <location>
        <position position="1"/>
    </location>
</feature>
<dbReference type="Gene3D" id="3.30.420.40">
    <property type="match status" value="2"/>
</dbReference>
<gene>
    <name evidence="1" type="ORF">BGW38_004349</name>
</gene>
<reference evidence="1" key="1">
    <citation type="journal article" date="2020" name="Fungal Divers.">
        <title>Resolving the Mortierellaceae phylogeny through synthesis of multi-gene phylogenetics and phylogenomics.</title>
        <authorList>
            <person name="Vandepol N."/>
            <person name="Liber J."/>
            <person name="Desiro A."/>
            <person name="Na H."/>
            <person name="Kennedy M."/>
            <person name="Barry K."/>
            <person name="Grigoriev I.V."/>
            <person name="Miller A.N."/>
            <person name="O'Donnell K."/>
            <person name="Stajich J.E."/>
            <person name="Bonito G."/>
        </authorList>
    </citation>
    <scope>NUCLEOTIDE SEQUENCE</scope>
    <source>
        <strain evidence="1">KOD1015</strain>
    </source>
</reference>
<comment type="caution">
    <text evidence="1">The sequence shown here is derived from an EMBL/GenBank/DDBJ whole genome shotgun (WGS) entry which is preliminary data.</text>
</comment>
<name>A0A9P6KC81_9FUNG</name>
<proteinExistence type="predicted"/>
<evidence type="ECO:0000313" key="1">
    <source>
        <dbReference type="EMBL" id="KAF9579402.1"/>
    </source>
</evidence>
<dbReference type="PANTHER" id="PTHR14187:SF5">
    <property type="entry name" value="HEAT SHOCK 70 KDA PROTEIN 12A"/>
    <property type="match status" value="1"/>
</dbReference>
<dbReference type="PANTHER" id="PTHR14187">
    <property type="entry name" value="ALPHA KINASE/ELONGATION FACTOR 2 KINASE"/>
    <property type="match status" value="1"/>
</dbReference>
<keyword evidence="2" id="KW-1185">Reference proteome</keyword>